<name>A0A432DYI6_9FLAO</name>
<comment type="caution">
    <text evidence="1">The sequence shown here is derived from an EMBL/GenBank/DDBJ whole genome shotgun (WGS) entry which is preliminary data.</text>
</comment>
<gene>
    <name evidence="1" type="ORF">EJ377_01585</name>
</gene>
<protein>
    <submittedName>
        <fullName evidence="1">Uncharacterized protein</fullName>
    </submittedName>
</protein>
<dbReference type="AlphaFoldDB" id="A0A432DYI6"/>
<evidence type="ECO:0000313" key="1">
    <source>
        <dbReference type="EMBL" id="RTZ49375.1"/>
    </source>
</evidence>
<accession>A0A432DYI6</accession>
<dbReference type="Proteomes" id="UP000276953">
    <property type="component" value="Unassembled WGS sequence"/>
</dbReference>
<evidence type="ECO:0000313" key="2">
    <source>
        <dbReference type="Proteomes" id="UP000276953"/>
    </source>
</evidence>
<dbReference type="EMBL" id="RYFC01000001">
    <property type="protein sequence ID" value="RTZ49375.1"/>
    <property type="molecule type" value="Genomic_DNA"/>
</dbReference>
<reference evidence="1 2" key="1">
    <citation type="submission" date="2018-12" db="EMBL/GenBank/DDBJ databases">
        <title>Draft Genome Sequence of Chryseobacterium arthrosphaerae strain ED882-96 Isolated from the Blood of a Patient with Liver Cirrhosis in Taiwan.</title>
        <authorList>
            <person name="Lin J.-N."/>
            <person name="Lai C.-H."/>
            <person name="Yang C.-H."/>
            <person name="Huang Y.-H."/>
        </authorList>
    </citation>
    <scope>NUCLEOTIDE SEQUENCE [LARGE SCALE GENOMIC DNA]</scope>
    <source>
        <strain evidence="1 2">ED882-96</strain>
    </source>
</reference>
<proteinExistence type="predicted"/>
<sequence length="222" mass="23513">MPYTQPTTPATTAVINADGTPDTLVDVQGTVPTTGITVYIPATVTGSGGTVAAWSSTATIPANLTQNGVATQVTLSWATQNLTASNTSLVATIKAVGNDLLAKKLDVNAGIGNDYLGLLLGTFQYPYNTSGALTTYQLRDIPGIPDRMFGQMDNAGKYEHNFLYLPVQAEDGKIWLNNNLGANYADINNPLFNLTQQATNQNDINAMGSSFNGVEKLMDMSL</sequence>
<organism evidence="1 2">
    <name type="scientific">Chryseobacterium arthrosphaerae</name>
    <dbReference type="NCBI Taxonomy" id="651561"/>
    <lineage>
        <taxon>Bacteria</taxon>
        <taxon>Pseudomonadati</taxon>
        <taxon>Bacteroidota</taxon>
        <taxon>Flavobacteriia</taxon>
        <taxon>Flavobacteriales</taxon>
        <taxon>Weeksellaceae</taxon>
        <taxon>Chryseobacterium group</taxon>
        <taxon>Chryseobacterium</taxon>
    </lineage>
</organism>